<dbReference type="SUPFAM" id="SSF51197">
    <property type="entry name" value="Clavaminate synthase-like"/>
    <property type="match status" value="1"/>
</dbReference>
<accession>A0ABY6DKX9</accession>
<dbReference type="InterPro" id="IPR007803">
    <property type="entry name" value="Asp/Arg/Pro-Hydrxlase"/>
</dbReference>
<evidence type="ECO:0000259" key="1">
    <source>
        <dbReference type="Pfam" id="PF05118"/>
    </source>
</evidence>
<proteinExistence type="predicted"/>
<dbReference type="Pfam" id="PF05118">
    <property type="entry name" value="Asp_Arg_Hydrox"/>
    <property type="match status" value="1"/>
</dbReference>
<dbReference type="Gene3D" id="2.60.120.330">
    <property type="entry name" value="B-lactam Antibiotic, Isopenicillin N Synthase, Chain"/>
    <property type="match status" value="1"/>
</dbReference>
<sequence length="265" mass="28968">MSLPAYARLPVSFDVALLQGLLDQLPDEAWSAHFNTGDYQGEWRGVALIAPPAAVTPLAPPQRDEAVAATGWLLRFPAWQAVLARIEAPLRSARLLLLAPGSRILEHQDPDLGQPDGDVRLHIPLRTDPAVEFLLDGEAVPMAPGECWMLDLSRPHAVNNDSAISRVHLVLDVARNEWLMDAIAQGLADTPSARPGRGAAAFEQLRTLIHADPALVMRLGALVAPEAFTTELLRLALEHGLVLDAHDVARARRRGKQAWLQQWRA</sequence>
<dbReference type="InterPro" id="IPR027443">
    <property type="entry name" value="IPNS-like_sf"/>
</dbReference>
<name>A0ABY6DKX9_9NEIS</name>
<reference evidence="2" key="1">
    <citation type="submission" date="2022-10" db="EMBL/GenBank/DDBJ databases">
        <title>Chitiniphilus purpureus sp. nov., a novel chitin-degrading bacterium isolated from crawfish pond sediment.</title>
        <authorList>
            <person name="Li K."/>
        </authorList>
    </citation>
    <scope>NUCLEOTIDE SEQUENCE</scope>
    <source>
        <strain evidence="2">CD1</strain>
    </source>
</reference>
<dbReference type="RefSeq" id="WP_263124385.1">
    <property type="nucleotide sequence ID" value="NZ_CP106753.1"/>
</dbReference>
<feature type="domain" description="Aspartyl/asparaginy/proline hydroxylase" evidence="1">
    <location>
        <begin position="75"/>
        <end position="175"/>
    </location>
</feature>
<evidence type="ECO:0000313" key="2">
    <source>
        <dbReference type="EMBL" id="UXY15022.1"/>
    </source>
</evidence>
<gene>
    <name evidence="2" type="ORF">N8I74_17165</name>
</gene>
<organism evidence="2 3">
    <name type="scientific">Chitiniphilus purpureus</name>
    <dbReference type="NCBI Taxonomy" id="2981137"/>
    <lineage>
        <taxon>Bacteria</taxon>
        <taxon>Pseudomonadati</taxon>
        <taxon>Pseudomonadota</taxon>
        <taxon>Betaproteobacteria</taxon>
        <taxon>Neisseriales</taxon>
        <taxon>Chitinibacteraceae</taxon>
        <taxon>Chitiniphilus</taxon>
    </lineage>
</organism>
<protein>
    <submittedName>
        <fullName evidence="2">Aspartyl/asparaginyl beta-hydroxylase domain-containing protein</fullName>
    </submittedName>
</protein>
<dbReference type="EMBL" id="CP106753">
    <property type="protein sequence ID" value="UXY15022.1"/>
    <property type="molecule type" value="Genomic_DNA"/>
</dbReference>
<keyword evidence="3" id="KW-1185">Reference proteome</keyword>
<evidence type="ECO:0000313" key="3">
    <source>
        <dbReference type="Proteomes" id="UP001061302"/>
    </source>
</evidence>
<dbReference type="Proteomes" id="UP001061302">
    <property type="component" value="Chromosome"/>
</dbReference>